<dbReference type="SMART" id="SM00448">
    <property type="entry name" value="REC"/>
    <property type="match status" value="1"/>
</dbReference>
<dbReference type="PANTHER" id="PTHR45138">
    <property type="entry name" value="REGULATORY COMPONENTS OF SENSORY TRANSDUCTION SYSTEM"/>
    <property type="match status" value="1"/>
</dbReference>
<evidence type="ECO:0000256" key="2">
    <source>
        <dbReference type="ARBA" id="ARBA00034247"/>
    </source>
</evidence>
<sequence>MTTDSPIEEPCSILIIDDSPTAVRMLADMLKDLGHITFATNGEAGLKFAQEIQPQLILLDVEMPSMNGYEVCQRLKANPTTSESAVIFVTSDSTMESEIKALEMGAVDFITKPLNQPVVRARVRTQLKLSQQAAALSRLVNRDELTGLYNRRYFNEVIESEFQRLRRQELSLGLAFIDIDHFKKFNDRYGHQEGDRCLQKVASSLNNATLRSGELVARYGGEEFVAVLPHISIDQVAIYGEKLCKAISDCGIIHQDSEFGIVTISVGVTAAIPTSTISVHQLIKETDKALYASKSTGRNRCTTWAHSELNNNST</sequence>
<comment type="catalytic activity">
    <reaction evidence="2">
        <text>2 GTP = 3',3'-c-di-GMP + 2 diphosphate</text>
        <dbReference type="Rhea" id="RHEA:24898"/>
        <dbReference type="ChEBI" id="CHEBI:33019"/>
        <dbReference type="ChEBI" id="CHEBI:37565"/>
        <dbReference type="ChEBI" id="CHEBI:58805"/>
        <dbReference type="EC" id="2.7.7.65"/>
    </reaction>
</comment>
<dbReference type="GO" id="GO:1902201">
    <property type="term" value="P:negative regulation of bacterial-type flagellum-dependent cell motility"/>
    <property type="evidence" value="ECO:0007669"/>
    <property type="project" value="TreeGrafter"/>
</dbReference>
<dbReference type="NCBIfam" id="TIGR00254">
    <property type="entry name" value="GGDEF"/>
    <property type="match status" value="1"/>
</dbReference>
<dbReference type="InterPro" id="IPR029787">
    <property type="entry name" value="Nucleotide_cyclase"/>
</dbReference>
<dbReference type="GO" id="GO:0000160">
    <property type="term" value="P:phosphorelay signal transduction system"/>
    <property type="evidence" value="ECO:0007669"/>
    <property type="project" value="InterPro"/>
</dbReference>
<dbReference type="Pfam" id="PF00990">
    <property type="entry name" value="GGDEF"/>
    <property type="match status" value="1"/>
</dbReference>
<dbReference type="PROSITE" id="PS50110">
    <property type="entry name" value="RESPONSE_REGULATORY"/>
    <property type="match status" value="1"/>
</dbReference>
<dbReference type="Proteomes" id="UP000237839">
    <property type="component" value="Unassembled WGS sequence"/>
</dbReference>
<feature type="domain" description="Response regulatory" evidence="4">
    <location>
        <begin position="12"/>
        <end position="127"/>
    </location>
</feature>
<organism evidence="6 7">
    <name type="scientific">Solimicrobium silvestre</name>
    <dbReference type="NCBI Taxonomy" id="2099400"/>
    <lineage>
        <taxon>Bacteria</taxon>
        <taxon>Pseudomonadati</taxon>
        <taxon>Pseudomonadota</taxon>
        <taxon>Betaproteobacteria</taxon>
        <taxon>Burkholderiales</taxon>
        <taxon>Oxalobacteraceae</taxon>
        <taxon>Solimicrobium</taxon>
    </lineage>
</organism>
<dbReference type="Gene3D" id="3.40.50.2300">
    <property type="match status" value="1"/>
</dbReference>
<dbReference type="FunFam" id="3.30.70.270:FF:000001">
    <property type="entry name" value="Diguanylate cyclase domain protein"/>
    <property type="match status" value="1"/>
</dbReference>
<gene>
    <name evidence="6" type="ORF">S2091_0125</name>
</gene>
<dbReference type="SMART" id="SM00267">
    <property type="entry name" value="GGDEF"/>
    <property type="match status" value="1"/>
</dbReference>
<evidence type="ECO:0000259" key="4">
    <source>
        <dbReference type="PROSITE" id="PS50110"/>
    </source>
</evidence>
<dbReference type="GO" id="GO:0052621">
    <property type="term" value="F:diguanylate cyclase activity"/>
    <property type="evidence" value="ECO:0007669"/>
    <property type="project" value="UniProtKB-EC"/>
</dbReference>
<dbReference type="EMBL" id="PUGF01000001">
    <property type="protein sequence ID" value="PRC94930.1"/>
    <property type="molecule type" value="Genomic_DNA"/>
</dbReference>
<accession>A0A2S9H4L8</accession>
<protein>
    <recommendedName>
        <fullName evidence="1">diguanylate cyclase</fullName>
        <ecNumber evidence="1">2.7.7.65</ecNumber>
    </recommendedName>
</protein>
<evidence type="ECO:0000256" key="1">
    <source>
        <dbReference type="ARBA" id="ARBA00012528"/>
    </source>
</evidence>
<dbReference type="GO" id="GO:0005886">
    <property type="term" value="C:plasma membrane"/>
    <property type="evidence" value="ECO:0007669"/>
    <property type="project" value="TreeGrafter"/>
</dbReference>
<keyword evidence="3" id="KW-0597">Phosphoprotein</keyword>
<reference evidence="6 7" key="1">
    <citation type="submission" date="2018-02" db="EMBL/GenBank/DDBJ databases">
        <title>Solimicrobium silvestre gen. nov., sp. nov., isolated from alpine forest soil.</title>
        <authorList>
            <person name="Margesin R."/>
            <person name="Albuquerque L."/>
            <person name="Zhang D.-C."/>
            <person name="Froufe H.J.C."/>
            <person name="Severino R."/>
            <person name="Roxo I."/>
            <person name="Egas C."/>
            <person name="Da Costa M.S."/>
        </authorList>
    </citation>
    <scope>NUCLEOTIDE SEQUENCE [LARGE SCALE GENOMIC DNA]</scope>
    <source>
        <strain evidence="6 7">S20-91</strain>
    </source>
</reference>
<dbReference type="PROSITE" id="PS50887">
    <property type="entry name" value="GGDEF"/>
    <property type="match status" value="1"/>
</dbReference>
<dbReference type="PANTHER" id="PTHR45138:SF9">
    <property type="entry name" value="DIGUANYLATE CYCLASE DGCM-RELATED"/>
    <property type="match status" value="1"/>
</dbReference>
<feature type="modified residue" description="4-aspartylphosphate" evidence="3">
    <location>
        <position position="60"/>
    </location>
</feature>
<dbReference type="InterPro" id="IPR050469">
    <property type="entry name" value="Diguanylate_Cyclase"/>
</dbReference>
<evidence type="ECO:0000313" key="7">
    <source>
        <dbReference type="Proteomes" id="UP000237839"/>
    </source>
</evidence>
<dbReference type="SUPFAM" id="SSF52172">
    <property type="entry name" value="CheY-like"/>
    <property type="match status" value="1"/>
</dbReference>
<dbReference type="CDD" id="cd01949">
    <property type="entry name" value="GGDEF"/>
    <property type="match status" value="1"/>
</dbReference>
<dbReference type="OrthoDB" id="9813903at2"/>
<feature type="domain" description="GGDEF" evidence="5">
    <location>
        <begin position="170"/>
        <end position="306"/>
    </location>
</feature>
<dbReference type="RefSeq" id="WP_105529844.1">
    <property type="nucleotide sequence ID" value="NZ_PUGF01000001.1"/>
</dbReference>
<dbReference type="InterPro" id="IPR001789">
    <property type="entry name" value="Sig_transdc_resp-reg_receiver"/>
</dbReference>
<dbReference type="InterPro" id="IPR000160">
    <property type="entry name" value="GGDEF_dom"/>
</dbReference>
<dbReference type="Pfam" id="PF00072">
    <property type="entry name" value="Response_reg"/>
    <property type="match status" value="1"/>
</dbReference>
<evidence type="ECO:0000256" key="3">
    <source>
        <dbReference type="PROSITE-ProRule" id="PRU00169"/>
    </source>
</evidence>
<evidence type="ECO:0000259" key="5">
    <source>
        <dbReference type="PROSITE" id="PS50887"/>
    </source>
</evidence>
<dbReference type="InterPro" id="IPR043128">
    <property type="entry name" value="Rev_trsase/Diguanyl_cyclase"/>
</dbReference>
<keyword evidence="7" id="KW-1185">Reference proteome</keyword>
<dbReference type="AlphaFoldDB" id="A0A2S9H4L8"/>
<dbReference type="InterPro" id="IPR011006">
    <property type="entry name" value="CheY-like_superfamily"/>
</dbReference>
<name>A0A2S9H4L8_9BURK</name>
<dbReference type="SUPFAM" id="SSF55073">
    <property type="entry name" value="Nucleotide cyclase"/>
    <property type="match status" value="1"/>
</dbReference>
<comment type="caution">
    <text evidence="6">The sequence shown here is derived from an EMBL/GenBank/DDBJ whole genome shotgun (WGS) entry which is preliminary data.</text>
</comment>
<dbReference type="GO" id="GO:0043709">
    <property type="term" value="P:cell adhesion involved in single-species biofilm formation"/>
    <property type="evidence" value="ECO:0007669"/>
    <property type="project" value="TreeGrafter"/>
</dbReference>
<evidence type="ECO:0000313" key="6">
    <source>
        <dbReference type="EMBL" id="PRC94930.1"/>
    </source>
</evidence>
<dbReference type="Gene3D" id="3.30.70.270">
    <property type="match status" value="1"/>
</dbReference>
<dbReference type="EC" id="2.7.7.65" evidence="1"/>
<proteinExistence type="predicted"/>